<dbReference type="Proteomes" id="UP000306378">
    <property type="component" value="Unassembled WGS sequence"/>
</dbReference>
<proteinExistence type="predicted"/>
<evidence type="ECO:0000256" key="1">
    <source>
        <dbReference type="SAM" id="Phobius"/>
    </source>
</evidence>
<reference evidence="2 3" key="1">
    <citation type="submission" date="2019-05" db="EMBL/GenBank/DDBJ databases">
        <title>Genomes sequences of two Nocardia cyriacigeorgica environmental isolates, type strains Nocardia asteroides ATCC 19247 and Nocardia cyriacigeorgica DSM 44484.</title>
        <authorList>
            <person name="Vautrin F."/>
            <person name="Bergeron E."/>
            <person name="Dubost A."/>
            <person name="Abrouk D."/>
            <person name="Rodriguez Nava V."/>
            <person name="Pujic P."/>
        </authorList>
    </citation>
    <scope>NUCLEOTIDE SEQUENCE [LARGE SCALE GENOMIC DNA]</scope>
    <source>
        <strain evidence="2 3">EML 446</strain>
    </source>
</reference>
<organism evidence="2 3">
    <name type="scientific">Nocardia cyriacigeorgica</name>
    <dbReference type="NCBI Taxonomy" id="135487"/>
    <lineage>
        <taxon>Bacteria</taxon>
        <taxon>Bacillati</taxon>
        <taxon>Actinomycetota</taxon>
        <taxon>Actinomycetes</taxon>
        <taxon>Mycobacteriales</taxon>
        <taxon>Nocardiaceae</taxon>
        <taxon>Nocardia</taxon>
    </lineage>
</organism>
<feature type="transmembrane region" description="Helical" evidence="1">
    <location>
        <begin position="42"/>
        <end position="75"/>
    </location>
</feature>
<name>A0A5R8NRD2_9NOCA</name>
<feature type="transmembrane region" description="Helical" evidence="1">
    <location>
        <begin position="116"/>
        <end position="137"/>
    </location>
</feature>
<keyword evidence="1" id="KW-1133">Transmembrane helix</keyword>
<protein>
    <recommendedName>
        <fullName evidence="4">Integral membrane protein</fullName>
    </recommendedName>
</protein>
<keyword evidence="1" id="KW-0472">Membrane</keyword>
<dbReference type="EMBL" id="VBUT01000004">
    <property type="protein sequence ID" value="TLF78223.1"/>
    <property type="molecule type" value="Genomic_DNA"/>
</dbReference>
<keyword evidence="1" id="KW-0812">Transmembrane</keyword>
<evidence type="ECO:0000313" key="3">
    <source>
        <dbReference type="Proteomes" id="UP000306378"/>
    </source>
</evidence>
<accession>A0A5R8NRD2</accession>
<evidence type="ECO:0008006" key="4">
    <source>
        <dbReference type="Google" id="ProtNLM"/>
    </source>
</evidence>
<gene>
    <name evidence="2" type="ORF">FEK34_10025</name>
</gene>
<evidence type="ECO:0000313" key="2">
    <source>
        <dbReference type="EMBL" id="TLF78223.1"/>
    </source>
</evidence>
<comment type="caution">
    <text evidence="2">The sequence shown here is derived from an EMBL/GenBank/DDBJ whole genome shotgun (WGS) entry which is preliminary data.</text>
</comment>
<feature type="transmembrane region" description="Helical" evidence="1">
    <location>
        <begin position="87"/>
        <end position="110"/>
    </location>
</feature>
<dbReference type="AlphaFoldDB" id="A0A5R8NRD2"/>
<sequence>MIRFLAVLSGVLLIGSITLMIPWAGLPAIALVAAGWWFRPAAVAAVLLAVGVLAWSDTGVLAAAATGLVATAYLLNTATVTAPVGVVPTTIPSVTGAVAFTVLAAATALLPLHLAWAPAAAPILVIVLFALVIHSLARRSNNGSDRRPHSAA</sequence>
<dbReference type="RefSeq" id="WP_138447610.1">
    <property type="nucleotide sequence ID" value="NZ_VBUT01000004.1"/>
</dbReference>